<dbReference type="InterPro" id="IPR001663">
    <property type="entry name" value="Rng_hydr_dOase-A"/>
</dbReference>
<dbReference type="AlphaFoldDB" id="A0A5Q2RK70"/>
<protein>
    <submittedName>
        <fullName evidence="1">Uncharacterized protein</fullName>
    </submittedName>
</protein>
<reference evidence="1 2" key="1">
    <citation type="submission" date="2019-11" db="EMBL/GenBank/DDBJ databases">
        <authorList>
            <person name="He Y."/>
        </authorList>
    </citation>
    <scope>NUCLEOTIDE SEQUENCE [LARGE SCALE GENOMIC DNA]</scope>
    <source>
        <strain evidence="1 2">SCSIO 58843</strain>
    </source>
</reference>
<dbReference type="GO" id="GO:0051537">
    <property type="term" value="F:2 iron, 2 sulfur cluster binding"/>
    <property type="evidence" value="ECO:0007669"/>
    <property type="project" value="InterPro"/>
</dbReference>
<dbReference type="EMBL" id="CP045851">
    <property type="protein sequence ID" value="QGG94796.1"/>
    <property type="molecule type" value="Genomic_DNA"/>
</dbReference>
<dbReference type="Gene3D" id="2.102.10.10">
    <property type="entry name" value="Rieske [2Fe-2S] iron-sulphur domain"/>
    <property type="match status" value="1"/>
</dbReference>
<keyword evidence="2" id="KW-1185">Reference proteome</keyword>
<evidence type="ECO:0000313" key="2">
    <source>
        <dbReference type="Proteomes" id="UP000334019"/>
    </source>
</evidence>
<dbReference type="PRINTS" id="PR00090">
    <property type="entry name" value="RNGDIOXGNASE"/>
</dbReference>
<accession>A0A5Q2RK70</accession>
<dbReference type="KEGG" id="atq:GH723_06540"/>
<dbReference type="SUPFAM" id="SSF50022">
    <property type="entry name" value="ISP domain"/>
    <property type="match status" value="1"/>
</dbReference>
<sequence>MDLPRGLPPRLYVDDEVFAAERERIFGGSWLPVCRTEDVARPGDYVAREVGGEPVVVAQRATVGSPRSPACVATATWSC</sequence>
<dbReference type="Gene3D" id="3.90.380.10">
    <property type="entry name" value="Naphthalene 1,2-dioxygenase Alpha Subunit, Chain A, domain 1"/>
    <property type="match status" value="1"/>
</dbReference>
<dbReference type="InterPro" id="IPR036922">
    <property type="entry name" value="Rieske_2Fe-2S_sf"/>
</dbReference>
<dbReference type="RefSeq" id="WP_153758904.1">
    <property type="nucleotide sequence ID" value="NZ_CP045851.1"/>
</dbReference>
<proteinExistence type="predicted"/>
<organism evidence="1 2">
    <name type="scientific">Actinomarinicola tropica</name>
    <dbReference type="NCBI Taxonomy" id="2789776"/>
    <lineage>
        <taxon>Bacteria</taxon>
        <taxon>Bacillati</taxon>
        <taxon>Actinomycetota</taxon>
        <taxon>Acidimicrobiia</taxon>
        <taxon>Acidimicrobiales</taxon>
        <taxon>Iamiaceae</taxon>
        <taxon>Actinomarinicola</taxon>
    </lineage>
</organism>
<gene>
    <name evidence="1" type="ORF">GH723_06540</name>
</gene>
<name>A0A5Q2RK70_9ACTN</name>
<evidence type="ECO:0000313" key="1">
    <source>
        <dbReference type="EMBL" id="QGG94796.1"/>
    </source>
</evidence>
<dbReference type="Proteomes" id="UP000334019">
    <property type="component" value="Chromosome"/>
</dbReference>